<dbReference type="Gene3D" id="3.10.180.10">
    <property type="entry name" value="2,3-Dihydroxybiphenyl 1,2-Dioxygenase, domain 1"/>
    <property type="match status" value="1"/>
</dbReference>
<dbReference type="SUPFAM" id="SSF54593">
    <property type="entry name" value="Glyoxalase/Bleomycin resistance protein/Dihydroxybiphenyl dioxygenase"/>
    <property type="match status" value="1"/>
</dbReference>
<dbReference type="InterPro" id="IPR000335">
    <property type="entry name" value="Bleomycin-R"/>
</dbReference>
<sequence length="141" mass="15950">MGGSNMSESSQESRRGFEIRSSIPVLRMFDEAKARAYYLDYLGFEVDWESRFSPTAPLYMQIHLGDAILHLNGHAKQDAPISEVNIPVLGLQNYCDYLNAKGSEFPEAVAVDPRYQGRNTDLNIWDPFGNYLVFCSQTTES</sequence>
<dbReference type="InterPro" id="IPR029068">
    <property type="entry name" value="Glyas_Bleomycin-R_OHBP_Dase"/>
</dbReference>
<dbReference type="Proteomes" id="UP001500840">
    <property type="component" value="Unassembled WGS sequence"/>
</dbReference>
<comment type="caution">
    <text evidence="2">The sequence shown here is derived from an EMBL/GenBank/DDBJ whole genome shotgun (WGS) entry which is preliminary data.</text>
</comment>
<evidence type="ECO:0000313" key="2">
    <source>
        <dbReference type="EMBL" id="GAA4459655.1"/>
    </source>
</evidence>
<dbReference type="EMBL" id="BAABGA010000048">
    <property type="protein sequence ID" value="GAA4459655.1"/>
    <property type="molecule type" value="Genomic_DNA"/>
</dbReference>
<proteinExistence type="predicted"/>
<accession>A0ABP8N5J2</accession>
<name>A0ABP8N5J2_9BACT</name>
<protein>
    <submittedName>
        <fullName evidence="2">Glyoxalase superfamily protein</fullName>
    </submittedName>
</protein>
<gene>
    <name evidence="2" type="ORF">GCM10023156_39540</name>
</gene>
<dbReference type="Pfam" id="PF19581">
    <property type="entry name" value="Glyoxalase_7"/>
    <property type="match status" value="1"/>
</dbReference>
<evidence type="ECO:0000313" key="3">
    <source>
        <dbReference type="Proteomes" id="UP001500840"/>
    </source>
</evidence>
<keyword evidence="1" id="KW-0046">Antibiotic resistance</keyword>
<organism evidence="2 3">
    <name type="scientific">Novipirellula rosea</name>
    <dbReference type="NCBI Taxonomy" id="1031540"/>
    <lineage>
        <taxon>Bacteria</taxon>
        <taxon>Pseudomonadati</taxon>
        <taxon>Planctomycetota</taxon>
        <taxon>Planctomycetia</taxon>
        <taxon>Pirellulales</taxon>
        <taxon>Pirellulaceae</taxon>
        <taxon>Novipirellula</taxon>
    </lineage>
</organism>
<reference evidence="3" key="1">
    <citation type="journal article" date="2019" name="Int. J. Syst. Evol. Microbiol.">
        <title>The Global Catalogue of Microorganisms (GCM) 10K type strain sequencing project: providing services to taxonomists for standard genome sequencing and annotation.</title>
        <authorList>
            <consortium name="The Broad Institute Genomics Platform"/>
            <consortium name="The Broad Institute Genome Sequencing Center for Infectious Disease"/>
            <person name="Wu L."/>
            <person name="Ma J."/>
        </authorList>
    </citation>
    <scope>NUCLEOTIDE SEQUENCE [LARGE SCALE GENOMIC DNA]</scope>
    <source>
        <strain evidence="3">JCM 17759</strain>
    </source>
</reference>
<keyword evidence="3" id="KW-1185">Reference proteome</keyword>
<evidence type="ECO:0000256" key="1">
    <source>
        <dbReference type="ARBA" id="ARBA00023251"/>
    </source>
</evidence>